<dbReference type="Pfam" id="PF09955">
    <property type="entry name" value="DUF2189"/>
    <property type="match status" value="1"/>
</dbReference>
<organism evidence="2 3">
    <name type="scientific">Reyranella humidisoli</name>
    <dbReference type="NCBI Taxonomy" id="2849149"/>
    <lineage>
        <taxon>Bacteria</taxon>
        <taxon>Pseudomonadati</taxon>
        <taxon>Pseudomonadota</taxon>
        <taxon>Alphaproteobacteria</taxon>
        <taxon>Hyphomicrobiales</taxon>
        <taxon>Reyranellaceae</taxon>
        <taxon>Reyranella</taxon>
    </lineage>
</organism>
<evidence type="ECO:0000313" key="3">
    <source>
        <dbReference type="Proteomes" id="UP000727907"/>
    </source>
</evidence>
<proteinExistence type="predicted"/>
<name>A0ABS6IPZ3_9HYPH</name>
<feature type="transmembrane region" description="Helical" evidence="1">
    <location>
        <begin position="197"/>
        <end position="222"/>
    </location>
</feature>
<evidence type="ECO:0000313" key="2">
    <source>
        <dbReference type="EMBL" id="MBU8876430.1"/>
    </source>
</evidence>
<dbReference type="EMBL" id="JAHOPB010000002">
    <property type="protein sequence ID" value="MBU8876430.1"/>
    <property type="molecule type" value="Genomic_DNA"/>
</dbReference>
<keyword evidence="1" id="KW-1133">Transmembrane helix</keyword>
<keyword evidence="1" id="KW-0472">Membrane</keyword>
<keyword evidence="1" id="KW-0812">Transmembrane</keyword>
<sequence>MQNHVRNPLEWGWDHLKQTSQVVGSAANSMDGAWEDRASASPTVRRITATDIGDALARGVRDFGACRTDVMMLCLLYPLAGLAISRMAFDYGMLALVFPLIAGFALIAPVFGLGLYEISRRRERGLETHWTDAFAVARSPNIGSIIVMGLLLLAIFCLWLFAANFLYTVTLGPDAPVSAVAFVRDALNTPQGLTMTIVGIGVGFLFALLVLVIGVVSLPMLLDRNVGVGNAIATSVRAVRLNPGPMAVWGMIVATSLTLGALPLLIGLAIVLPVLGHATWHLYRKLVA</sequence>
<feature type="transmembrane region" description="Helical" evidence="1">
    <location>
        <begin position="95"/>
        <end position="116"/>
    </location>
</feature>
<evidence type="ECO:0000256" key="1">
    <source>
        <dbReference type="SAM" id="Phobius"/>
    </source>
</evidence>
<dbReference type="InterPro" id="IPR018692">
    <property type="entry name" value="DUF2189"/>
</dbReference>
<feature type="transmembrane region" description="Helical" evidence="1">
    <location>
        <begin position="145"/>
        <end position="167"/>
    </location>
</feature>
<dbReference type="Proteomes" id="UP000727907">
    <property type="component" value="Unassembled WGS sequence"/>
</dbReference>
<keyword evidence="3" id="KW-1185">Reference proteome</keyword>
<accession>A0ABS6IPZ3</accession>
<reference evidence="2 3" key="1">
    <citation type="submission" date="2021-06" db="EMBL/GenBank/DDBJ databases">
        <authorList>
            <person name="Lee D.H."/>
        </authorList>
    </citation>
    <scope>NUCLEOTIDE SEQUENCE [LARGE SCALE GENOMIC DNA]</scope>
    <source>
        <strain evidence="2 3">MMS21-HV4-11</strain>
    </source>
</reference>
<feature type="transmembrane region" description="Helical" evidence="1">
    <location>
        <begin position="247"/>
        <end position="275"/>
    </location>
</feature>
<feature type="transmembrane region" description="Helical" evidence="1">
    <location>
        <begin position="70"/>
        <end position="89"/>
    </location>
</feature>
<protein>
    <submittedName>
        <fullName evidence="2">DUF2189 domain-containing protein</fullName>
    </submittedName>
</protein>
<gene>
    <name evidence="2" type="ORF">KQ910_21835</name>
</gene>
<comment type="caution">
    <text evidence="2">The sequence shown here is derived from an EMBL/GenBank/DDBJ whole genome shotgun (WGS) entry which is preliminary data.</text>
</comment>